<accession>A0A377JVT1</accession>
<keyword evidence="10" id="KW-0175">Coiled coil</keyword>
<sequence length="581" mass="61870">MEMEMLVLILQVAVLLGAIFIGIRLGGMAIGYAGGFGVVVLCLFLGMKPGAIPWDVILIIMSVIAAIAAMQLAGGLDYMVQVAEKILRKNPKYINYLAPTVTYFLTFLAGTGHTAFSMIPVIVEVAKEQNIKPSAPLSIAVVSSQIAITASPVSAAVVYMTGVLEPLGWSYPTLLLVWLITTFSACMLTAFVVSKFFPLDLSKDPVYQERLKAGLVKSANGAAHIELKKGAKLSVGIFLVGVLCVVIYATSISDVVRKPMLDSVSKNIPVYVDKELDSIKNEATSLLAFKDSEQAKLEKQNLIAPLESLKKAYLDSIPAIKANPNEVQNLQNAFATAKSEIDSIAKNEQNEKAIALIESKLDSLSNELDSILPDFVAKDGMLANLSAMVKSYIDPVRLPRDGAIMSFMLMIATLIVIFCKVETGKLLDASTFKAGMTACVCVLGVAWLGNTFVDGYKAEIGDLAGKLVGDYPALLAVALFFASMLLYSQAATAKAIMPVVIAALGISATNADSAYILVASFAAVSALFVLPTYPTLLGAVQMDDTGSTRIGKFVFNHSFIFPGIIAIVFAVALGFAIAPLF</sequence>
<evidence type="ECO:0000256" key="9">
    <source>
        <dbReference type="ARBA" id="ARBA00039380"/>
    </source>
</evidence>
<dbReference type="PANTHER" id="PTHR36106">
    <property type="entry name" value="ANAEROBIC C4-DICARBOXYLATE TRANSPORTER DCUB"/>
    <property type="match status" value="1"/>
</dbReference>
<keyword evidence="6 11" id="KW-0812">Transmembrane</keyword>
<dbReference type="GO" id="GO:0015556">
    <property type="term" value="F:C4-dicarboxylate transmembrane transporter activity"/>
    <property type="evidence" value="ECO:0007669"/>
    <property type="project" value="InterPro"/>
</dbReference>
<comment type="similarity">
    <text evidence="2">Belongs to the DcuA/DcuB transporter (TC 2.A.13.1) family.</text>
</comment>
<dbReference type="PANTHER" id="PTHR36106:SF2">
    <property type="entry name" value="C4-DICARBOXYLATE TRANSPORTER DCUA"/>
    <property type="match status" value="1"/>
</dbReference>
<feature type="transmembrane region" description="Helical" evidence="11">
    <location>
        <begin position="431"/>
        <end position="453"/>
    </location>
</feature>
<feature type="transmembrane region" description="Helical" evidence="11">
    <location>
        <begin position="54"/>
        <end position="76"/>
    </location>
</feature>
<keyword evidence="5" id="KW-0997">Cell inner membrane</keyword>
<feature type="transmembrane region" description="Helical" evidence="11">
    <location>
        <begin position="402"/>
        <end position="419"/>
    </location>
</feature>
<organism evidence="12 13">
    <name type="scientific">Helicobacter cinaedi</name>
    <dbReference type="NCBI Taxonomy" id="213"/>
    <lineage>
        <taxon>Bacteria</taxon>
        <taxon>Pseudomonadati</taxon>
        <taxon>Campylobacterota</taxon>
        <taxon>Epsilonproteobacteria</taxon>
        <taxon>Campylobacterales</taxon>
        <taxon>Helicobacteraceae</taxon>
        <taxon>Helicobacter</taxon>
    </lineage>
</organism>
<feature type="transmembrane region" description="Helical" evidence="11">
    <location>
        <begin position="135"/>
        <end position="159"/>
    </location>
</feature>
<evidence type="ECO:0000313" key="12">
    <source>
        <dbReference type="EMBL" id="STP13546.1"/>
    </source>
</evidence>
<feature type="transmembrane region" description="Helical" evidence="11">
    <location>
        <begin position="514"/>
        <end position="533"/>
    </location>
</feature>
<evidence type="ECO:0000256" key="8">
    <source>
        <dbReference type="ARBA" id="ARBA00023136"/>
    </source>
</evidence>
<name>A0A377JVT1_9HELI</name>
<dbReference type="NCBIfam" id="TIGR00770">
    <property type="entry name" value="Dcu"/>
    <property type="match status" value="1"/>
</dbReference>
<evidence type="ECO:0000256" key="10">
    <source>
        <dbReference type="SAM" id="Coils"/>
    </source>
</evidence>
<reference evidence="12 13" key="1">
    <citation type="submission" date="2018-06" db="EMBL/GenBank/DDBJ databases">
        <authorList>
            <consortium name="Pathogen Informatics"/>
            <person name="Doyle S."/>
        </authorList>
    </citation>
    <scope>NUCLEOTIDE SEQUENCE [LARGE SCALE GENOMIC DNA]</scope>
    <source>
        <strain evidence="12 13">NCTC12221</strain>
    </source>
</reference>
<dbReference type="EMBL" id="UGHZ01000003">
    <property type="protein sequence ID" value="STP13546.1"/>
    <property type="molecule type" value="Genomic_DNA"/>
</dbReference>
<keyword evidence="4" id="KW-1003">Cell membrane</keyword>
<dbReference type="NCBIfam" id="NF006927">
    <property type="entry name" value="PRK09412.1"/>
    <property type="match status" value="1"/>
</dbReference>
<dbReference type="Proteomes" id="UP000255335">
    <property type="component" value="Unassembled WGS sequence"/>
</dbReference>
<keyword evidence="3" id="KW-0813">Transport</keyword>
<feature type="coiled-coil region" evidence="10">
    <location>
        <begin position="327"/>
        <end position="367"/>
    </location>
</feature>
<feature type="transmembrane region" description="Helical" evidence="11">
    <location>
        <begin position="233"/>
        <end position="252"/>
    </location>
</feature>
<feature type="transmembrane region" description="Helical" evidence="11">
    <location>
        <begin position="96"/>
        <end position="123"/>
    </location>
</feature>
<evidence type="ECO:0000256" key="5">
    <source>
        <dbReference type="ARBA" id="ARBA00022519"/>
    </source>
</evidence>
<dbReference type="AlphaFoldDB" id="A0A377JVT1"/>
<evidence type="ECO:0000256" key="3">
    <source>
        <dbReference type="ARBA" id="ARBA00022448"/>
    </source>
</evidence>
<feature type="transmembrane region" description="Helical" evidence="11">
    <location>
        <begin position="553"/>
        <end position="578"/>
    </location>
</feature>
<proteinExistence type="inferred from homology"/>
<evidence type="ECO:0000313" key="13">
    <source>
        <dbReference type="Proteomes" id="UP000255335"/>
    </source>
</evidence>
<evidence type="ECO:0000256" key="1">
    <source>
        <dbReference type="ARBA" id="ARBA00004429"/>
    </source>
</evidence>
<evidence type="ECO:0000256" key="4">
    <source>
        <dbReference type="ARBA" id="ARBA00022475"/>
    </source>
</evidence>
<dbReference type="GO" id="GO:0005886">
    <property type="term" value="C:plasma membrane"/>
    <property type="evidence" value="ECO:0007669"/>
    <property type="project" value="UniProtKB-SubCell"/>
</dbReference>
<evidence type="ECO:0000256" key="2">
    <source>
        <dbReference type="ARBA" id="ARBA00006413"/>
    </source>
</evidence>
<feature type="transmembrane region" description="Helical" evidence="11">
    <location>
        <begin position="5"/>
        <end position="23"/>
    </location>
</feature>
<evidence type="ECO:0000256" key="7">
    <source>
        <dbReference type="ARBA" id="ARBA00022989"/>
    </source>
</evidence>
<comment type="subcellular location">
    <subcellularLocation>
        <location evidence="1">Cell inner membrane</location>
        <topology evidence="1">Multi-pass membrane protein</topology>
    </subcellularLocation>
</comment>
<protein>
    <recommendedName>
        <fullName evidence="9">C4-dicarboxylate transporter DcuA</fullName>
    </recommendedName>
</protein>
<dbReference type="Pfam" id="PF03605">
    <property type="entry name" value="DcuA_DcuB"/>
    <property type="match status" value="2"/>
</dbReference>
<feature type="transmembrane region" description="Helical" evidence="11">
    <location>
        <begin position="171"/>
        <end position="193"/>
    </location>
</feature>
<keyword evidence="8 11" id="KW-0472">Membrane</keyword>
<feature type="transmembrane region" description="Helical" evidence="11">
    <location>
        <begin position="29"/>
        <end position="47"/>
    </location>
</feature>
<dbReference type="InterPro" id="IPR004668">
    <property type="entry name" value="Anaer_Dcu_memb_transpt"/>
</dbReference>
<feature type="transmembrane region" description="Helical" evidence="11">
    <location>
        <begin position="473"/>
        <end position="493"/>
    </location>
</feature>
<evidence type="ECO:0000256" key="6">
    <source>
        <dbReference type="ARBA" id="ARBA00022692"/>
    </source>
</evidence>
<gene>
    <name evidence="12" type="primary">dcuA_3</name>
    <name evidence="12" type="ORF">NCTC12221_01623</name>
</gene>
<evidence type="ECO:0000256" key="11">
    <source>
        <dbReference type="SAM" id="Phobius"/>
    </source>
</evidence>
<keyword evidence="7 11" id="KW-1133">Transmembrane helix</keyword>